<accession>A0A9P9E887</accession>
<organism evidence="1 2">
    <name type="scientific">Dactylonectria macrodidyma</name>
    <dbReference type="NCBI Taxonomy" id="307937"/>
    <lineage>
        <taxon>Eukaryota</taxon>
        <taxon>Fungi</taxon>
        <taxon>Dikarya</taxon>
        <taxon>Ascomycota</taxon>
        <taxon>Pezizomycotina</taxon>
        <taxon>Sordariomycetes</taxon>
        <taxon>Hypocreomycetidae</taxon>
        <taxon>Hypocreales</taxon>
        <taxon>Nectriaceae</taxon>
        <taxon>Dactylonectria</taxon>
    </lineage>
</organism>
<dbReference type="AlphaFoldDB" id="A0A9P9E887"/>
<evidence type="ECO:0000313" key="2">
    <source>
        <dbReference type="Proteomes" id="UP000738349"/>
    </source>
</evidence>
<evidence type="ECO:0000313" key="1">
    <source>
        <dbReference type="EMBL" id="KAH7133665.1"/>
    </source>
</evidence>
<sequence length="388" mass="43693">MTVAQEKNGIPKNFKSLTSIRLTSTIEHLLATNPLLRWALRDLIDASRRGDHVTTPARARTADLPGRKAVLSVDFIRLSRNCHEALAAAEQSPGRRSKQEKGHLYRDGRQCISYLVVRRLSDDNNNLQRLCYKRNELCGIRPRASVQEHAIFYYDETAIAAKACQSLWLDNVDNVDHAPPLPNIDAETLMRLSQGLRANALPNTIISEDMYQSFVVIFCYRQAGKPNDAKERDRGIKDAYSAAFYSARDRPNIRPPPASNSSDEHAEALIPYVESQVQIGKYLVDSITALMRAERSQTPSGHTIAPKMYSLPDLLRDMADTTDWDDLRDKLNHFVQFSTVQNHAKLGLVLEMLQTELAGNIEFRDQLLGVQDDGDDDIEIDDSAEFEG</sequence>
<protein>
    <submittedName>
        <fullName evidence="1">Uncharacterized protein</fullName>
    </submittedName>
</protein>
<dbReference type="Proteomes" id="UP000738349">
    <property type="component" value="Unassembled WGS sequence"/>
</dbReference>
<name>A0A9P9E887_9HYPO</name>
<proteinExistence type="predicted"/>
<dbReference type="EMBL" id="JAGMUV010000015">
    <property type="protein sequence ID" value="KAH7133665.1"/>
    <property type="molecule type" value="Genomic_DNA"/>
</dbReference>
<dbReference type="OrthoDB" id="10677810at2759"/>
<keyword evidence="2" id="KW-1185">Reference proteome</keyword>
<comment type="caution">
    <text evidence="1">The sequence shown here is derived from an EMBL/GenBank/DDBJ whole genome shotgun (WGS) entry which is preliminary data.</text>
</comment>
<reference evidence="1" key="1">
    <citation type="journal article" date="2021" name="Nat. Commun.">
        <title>Genetic determinants of endophytism in the Arabidopsis root mycobiome.</title>
        <authorList>
            <person name="Mesny F."/>
            <person name="Miyauchi S."/>
            <person name="Thiergart T."/>
            <person name="Pickel B."/>
            <person name="Atanasova L."/>
            <person name="Karlsson M."/>
            <person name="Huettel B."/>
            <person name="Barry K.W."/>
            <person name="Haridas S."/>
            <person name="Chen C."/>
            <person name="Bauer D."/>
            <person name="Andreopoulos W."/>
            <person name="Pangilinan J."/>
            <person name="LaButti K."/>
            <person name="Riley R."/>
            <person name="Lipzen A."/>
            <person name="Clum A."/>
            <person name="Drula E."/>
            <person name="Henrissat B."/>
            <person name="Kohler A."/>
            <person name="Grigoriev I.V."/>
            <person name="Martin F.M."/>
            <person name="Hacquard S."/>
        </authorList>
    </citation>
    <scope>NUCLEOTIDE SEQUENCE</scope>
    <source>
        <strain evidence="1">MPI-CAGE-AT-0147</strain>
    </source>
</reference>
<gene>
    <name evidence="1" type="ORF">EDB81DRAFT_887478</name>
</gene>